<dbReference type="PANTHER" id="PTHR22663:SF17">
    <property type="entry name" value="RING FINGER PROTEIN NARYA-RELATED"/>
    <property type="match status" value="1"/>
</dbReference>
<feature type="domain" description="RING-type" evidence="6">
    <location>
        <begin position="45"/>
        <end position="91"/>
    </location>
</feature>
<dbReference type="InterPro" id="IPR042123">
    <property type="entry name" value="Zip3/RNF212-like"/>
</dbReference>
<keyword evidence="7" id="KW-1185">Reference proteome</keyword>
<evidence type="ECO:0000313" key="7">
    <source>
        <dbReference type="Proteomes" id="UP000036681"/>
    </source>
</evidence>
<dbReference type="GO" id="GO:0000795">
    <property type="term" value="C:synaptonemal complex"/>
    <property type="evidence" value="ECO:0007669"/>
    <property type="project" value="InterPro"/>
</dbReference>
<dbReference type="Proteomes" id="UP000036681">
    <property type="component" value="Unplaced"/>
</dbReference>
<keyword evidence="1 4" id="KW-0479">Metal-binding</keyword>
<feature type="compositionally biased region" description="Polar residues" evidence="5">
    <location>
        <begin position="301"/>
        <end position="310"/>
    </location>
</feature>
<keyword evidence="1 4" id="KW-0863">Zinc-finger</keyword>
<dbReference type="GO" id="GO:0008270">
    <property type="term" value="F:zinc ion binding"/>
    <property type="evidence" value="ECO:0007669"/>
    <property type="project" value="UniProtKB-KW"/>
</dbReference>
<dbReference type="GO" id="GO:0016925">
    <property type="term" value="P:protein sumoylation"/>
    <property type="evidence" value="ECO:0007669"/>
    <property type="project" value="TreeGrafter"/>
</dbReference>
<evidence type="ECO:0000313" key="8">
    <source>
        <dbReference type="WBParaSite" id="ALUE_0000621801-mRNA-1"/>
    </source>
</evidence>
<dbReference type="PROSITE" id="PS50089">
    <property type="entry name" value="ZF_RING_2"/>
    <property type="match status" value="1"/>
</dbReference>
<dbReference type="WBParaSite" id="ALUE_0000621801-mRNA-1">
    <property type="protein sequence ID" value="ALUE_0000621801-mRNA-1"/>
    <property type="gene ID" value="ALUE_0000621801"/>
</dbReference>
<evidence type="ECO:0000259" key="6">
    <source>
        <dbReference type="PROSITE" id="PS50089"/>
    </source>
</evidence>
<dbReference type="PANTHER" id="PTHR22663">
    <property type="entry name" value="RING FINGER PROTEIN NARYA-RELATED"/>
    <property type="match status" value="1"/>
</dbReference>
<dbReference type="InterPro" id="IPR001841">
    <property type="entry name" value="Znf_RING"/>
</dbReference>
<dbReference type="GO" id="GO:0007131">
    <property type="term" value="P:reciprocal meiotic recombination"/>
    <property type="evidence" value="ECO:0007669"/>
    <property type="project" value="InterPro"/>
</dbReference>
<keyword evidence="3" id="KW-0469">Meiosis</keyword>
<feature type="region of interest" description="Disordered" evidence="5">
    <location>
        <begin position="295"/>
        <end position="319"/>
    </location>
</feature>
<proteinExistence type="predicted"/>
<dbReference type="GO" id="GO:0007129">
    <property type="term" value="P:homologous chromosome pairing at meiosis"/>
    <property type="evidence" value="ECO:0007669"/>
    <property type="project" value="TreeGrafter"/>
</dbReference>
<evidence type="ECO:0000256" key="4">
    <source>
        <dbReference type="PROSITE-ProRule" id="PRU00175"/>
    </source>
</evidence>
<dbReference type="AlphaFoldDB" id="A0A9J2P9Y0"/>
<evidence type="ECO:0000256" key="1">
    <source>
        <dbReference type="ARBA" id="ARBA00022771"/>
    </source>
</evidence>
<sequence length="375" mass="41876">MVLLVVRSPKYLAFGLRTLKEAPARLVAELICCRRLVMAQWWLHCNGCGILMLEAKQQRPGNRYWLSACGHVFCDQCNRKCERDRKCRCCRHSSFRSAAVDSTLPENVRKFFKPVGRLYEDAMQQLNAIVGFQRTHMEIACSILREKQAQLSEEARGSRAAAAERDNLKREIASLNESLQYQRTVLTDIANVCREASNRLKLPLPYPFISGADGSRLDDTRSAVDVSGKHKEVRGNDSVMASLNATLASGQNEGTISSMLDQSWATNTSDNLHRMSFSGPVATTTFGSQQLSQQSMSSSLGTPTCSSFRTHFSRSRERDRSLDPYMEVVTRSRSHHSSSRAAGKLRFSAGRVTSRFFGGNHHCTGADRMPLIGLL</sequence>
<evidence type="ECO:0000256" key="2">
    <source>
        <dbReference type="ARBA" id="ARBA00022833"/>
    </source>
</evidence>
<keyword evidence="2" id="KW-0862">Zinc</keyword>
<dbReference type="GO" id="GO:0019789">
    <property type="term" value="F:SUMO transferase activity"/>
    <property type="evidence" value="ECO:0007669"/>
    <property type="project" value="InterPro"/>
</dbReference>
<evidence type="ECO:0000256" key="5">
    <source>
        <dbReference type="SAM" id="MobiDB-lite"/>
    </source>
</evidence>
<protein>
    <submittedName>
        <fullName evidence="8">RING-type domain-containing protein</fullName>
    </submittedName>
</protein>
<evidence type="ECO:0000256" key="3">
    <source>
        <dbReference type="ARBA" id="ARBA00023254"/>
    </source>
</evidence>
<name>A0A9J2P9Y0_ASCLU</name>
<organism evidence="7 8">
    <name type="scientific">Ascaris lumbricoides</name>
    <name type="common">Giant roundworm</name>
    <dbReference type="NCBI Taxonomy" id="6252"/>
    <lineage>
        <taxon>Eukaryota</taxon>
        <taxon>Metazoa</taxon>
        <taxon>Ecdysozoa</taxon>
        <taxon>Nematoda</taxon>
        <taxon>Chromadorea</taxon>
        <taxon>Rhabditida</taxon>
        <taxon>Spirurina</taxon>
        <taxon>Ascaridomorpha</taxon>
        <taxon>Ascaridoidea</taxon>
        <taxon>Ascarididae</taxon>
        <taxon>Ascaris</taxon>
    </lineage>
</organism>
<reference evidence="8" key="1">
    <citation type="submission" date="2023-03" db="UniProtKB">
        <authorList>
            <consortium name="WormBaseParasite"/>
        </authorList>
    </citation>
    <scope>IDENTIFICATION</scope>
</reference>
<accession>A0A9J2P9Y0</accession>